<dbReference type="EC" id="2.1.1.309" evidence="1"/>
<sequence length="277" mass="30817">MSRPEHQGPPEMVYNEIEASKYTSSTRIAEIQAEMSLRALELMNLPEGMPAFLLDIGCGSGLSGEILDEEGHFWVGFDVSPSMLDIAVQREVEGDLFLQDAGEGLSFRPGTFDGAISISVLQWLCNADKRSHSPHKRLAKFFTTLFMALKRGARAVFQFYPENDDQLQMIMGAAMKSGFTGGLVIDYPNSKKARKHYLCLFAGQSDEPIPQPLGLEDCREEGAIFSSKRMRNPKKSKVGVSTKGKSWVIAKKEASRAKGLKVANDSKYTARKRRPRF</sequence>
<comment type="caution">
    <text evidence="1">The sequence shown here is derived from an EMBL/GenBank/DDBJ whole genome shotgun (WGS) entry which is preliminary data.</text>
</comment>
<keyword evidence="1" id="KW-0489">Methyltransferase</keyword>
<accession>A0ACC2SGS1</accession>
<reference evidence="1" key="1">
    <citation type="submission" date="2022-04" db="EMBL/GenBank/DDBJ databases">
        <title>Genome of the entomopathogenic fungus Entomophthora muscae.</title>
        <authorList>
            <person name="Elya C."/>
            <person name="Lovett B.R."/>
            <person name="Lee E."/>
            <person name="Macias A.M."/>
            <person name="Hajek A.E."/>
            <person name="De Bivort B.L."/>
            <person name="Kasson M.T."/>
            <person name="De Fine Licht H.H."/>
            <person name="Stajich J.E."/>
        </authorList>
    </citation>
    <scope>NUCLEOTIDE SEQUENCE</scope>
    <source>
        <strain evidence="1">Berkeley</strain>
    </source>
</reference>
<dbReference type="Proteomes" id="UP001165960">
    <property type="component" value="Unassembled WGS sequence"/>
</dbReference>
<proteinExistence type="predicted"/>
<evidence type="ECO:0000313" key="2">
    <source>
        <dbReference type="Proteomes" id="UP001165960"/>
    </source>
</evidence>
<evidence type="ECO:0000313" key="1">
    <source>
        <dbReference type="EMBL" id="KAJ9061597.1"/>
    </source>
</evidence>
<keyword evidence="2" id="KW-1185">Reference proteome</keyword>
<organism evidence="1 2">
    <name type="scientific">Entomophthora muscae</name>
    <dbReference type="NCBI Taxonomy" id="34485"/>
    <lineage>
        <taxon>Eukaryota</taxon>
        <taxon>Fungi</taxon>
        <taxon>Fungi incertae sedis</taxon>
        <taxon>Zoopagomycota</taxon>
        <taxon>Entomophthoromycotina</taxon>
        <taxon>Entomophthoromycetes</taxon>
        <taxon>Entomophthorales</taxon>
        <taxon>Entomophthoraceae</taxon>
        <taxon>Entomophthora</taxon>
    </lineage>
</organism>
<dbReference type="EMBL" id="QTSX02005054">
    <property type="protein sequence ID" value="KAJ9061597.1"/>
    <property type="molecule type" value="Genomic_DNA"/>
</dbReference>
<protein>
    <submittedName>
        <fullName evidence="1">18S rRNA (Guanine1575-N7)-methyltransferase</fullName>
        <ecNumber evidence="1">2.1.1.309</ecNumber>
    </submittedName>
</protein>
<name>A0ACC2SGS1_9FUNG</name>
<gene>
    <name evidence="1" type="primary">BUD23_1</name>
    <name evidence="1" type="ORF">DSO57_1018914</name>
</gene>
<keyword evidence="1" id="KW-0808">Transferase</keyword>